<evidence type="ECO:0000313" key="4">
    <source>
        <dbReference type="EMBL" id="MBB4011861.1"/>
    </source>
</evidence>
<evidence type="ECO:0000256" key="2">
    <source>
        <dbReference type="ARBA" id="ARBA00022801"/>
    </source>
</evidence>
<comment type="caution">
    <text evidence="4">The sequence shown here is derived from an EMBL/GenBank/DDBJ whole genome shotgun (WGS) entry which is preliminary data.</text>
</comment>
<dbReference type="InterPro" id="IPR023214">
    <property type="entry name" value="HAD_sf"/>
</dbReference>
<dbReference type="NCBIfam" id="TIGR01490">
    <property type="entry name" value="HAD-SF-IB-hyp1"/>
    <property type="match status" value="1"/>
</dbReference>
<dbReference type="Gene3D" id="3.40.50.1000">
    <property type="entry name" value="HAD superfamily/HAD-like"/>
    <property type="match status" value="1"/>
</dbReference>
<dbReference type="EMBL" id="JACIET010000001">
    <property type="protein sequence ID" value="MBB4011861.1"/>
    <property type="molecule type" value="Genomic_DNA"/>
</dbReference>
<keyword evidence="3" id="KW-0460">Magnesium</keyword>
<evidence type="ECO:0000256" key="3">
    <source>
        <dbReference type="ARBA" id="ARBA00022842"/>
    </source>
</evidence>
<keyword evidence="1" id="KW-0479">Metal-binding</keyword>
<accession>A0A840BE98</accession>
<keyword evidence="5" id="KW-1185">Reference proteome</keyword>
<dbReference type="Pfam" id="PF12710">
    <property type="entry name" value="HAD"/>
    <property type="match status" value="1"/>
</dbReference>
<dbReference type="RefSeq" id="WP_183632871.1">
    <property type="nucleotide sequence ID" value="NZ_BAABLE010000011.1"/>
</dbReference>
<dbReference type="CDD" id="cd02612">
    <property type="entry name" value="HAD_PGPPase"/>
    <property type="match status" value="1"/>
</dbReference>
<dbReference type="InterPro" id="IPR036412">
    <property type="entry name" value="HAD-like_sf"/>
</dbReference>
<name>A0A840BE98_9RHOO</name>
<dbReference type="SUPFAM" id="SSF56784">
    <property type="entry name" value="HAD-like"/>
    <property type="match status" value="1"/>
</dbReference>
<evidence type="ECO:0000313" key="5">
    <source>
        <dbReference type="Proteomes" id="UP000561045"/>
    </source>
</evidence>
<dbReference type="Gene3D" id="1.20.1440.100">
    <property type="entry name" value="SG protein - dephosphorylation function"/>
    <property type="match status" value="1"/>
</dbReference>
<dbReference type="InterPro" id="IPR006385">
    <property type="entry name" value="HAD_hydro_SerB1"/>
</dbReference>
<proteinExistence type="predicted"/>
<organism evidence="4 5">
    <name type="scientific">Niveibacterium umoris</name>
    <dbReference type="NCBI Taxonomy" id="1193620"/>
    <lineage>
        <taxon>Bacteria</taxon>
        <taxon>Pseudomonadati</taxon>
        <taxon>Pseudomonadota</taxon>
        <taxon>Betaproteobacteria</taxon>
        <taxon>Rhodocyclales</taxon>
        <taxon>Rhodocyclaceae</taxon>
        <taxon>Niveibacterium</taxon>
    </lineage>
</organism>
<protein>
    <submittedName>
        <fullName evidence="4">HAD superfamily hydrolase (TIGR01490 family)</fullName>
    </submittedName>
</protein>
<sequence length="221" mass="24805">MNLALFDLDNTLLKGDSDYEWGRFIVDHGLVDRNEYESRNAAFYEQYKSGTMNIFEYLRFALAPLAQRPRAELETLHEQFMRERVEGMWLPAAQALVDRHLGAGDLCAVVTATNAFVTGPIVRKLGVPHMVATTPAQEAGEFTGAPRGTPAFQAGKIERVEHWLESLGLHWGSFDQTWFYSDSLNDLPLLECVSNPVAVDPDPTLNAEARRRGWPILSLRG</sequence>
<dbReference type="InterPro" id="IPR050582">
    <property type="entry name" value="HAD-like_SerB"/>
</dbReference>
<dbReference type="GO" id="GO:0046872">
    <property type="term" value="F:metal ion binding"/>
    <property type="evidence" value="ECO:0007669"/>
    <property type="project" value="UniProtKB-KW"/>
</dbReference>
<dbReference type="NCBIfam" id="TIGR01488">
    <property type="entry name" value="HAD-SF-IB"/>
    <property type="match status" value="1"/>
</dbReference>
<dbReference type="Proteomes" id="UP000561045">
    <property type="component" value="Unassembled WGS sequence"/>
</dbReference>
<dbReference type="PANTHER" id="PTHR43344:SF13">
    <property type="entry name" value="PHOSPHATASE RV3661-RELATED"/>
    <property type="match status" value="1"/>
</dbReference>
<reference evidence="4 5" key="1">
    <citation type="submission" date="2020-08" db="EMBL/GenBank/DDBJ databases">
        <title>Genomic Encyclopedia of Type Strains, Phase IV (KMG-IV): sequencing the most valuable type-strain genomes for metagenomic binning, comparative biology and taxonomic classification.</title>
        <authorList>
            <person name="Goeker M."/>
        </authorList>
    </citation>
    <scope>NUCLEOTIDE SEQUENCE [LARGE SCALE GENOMIC DNA]</scope>
    <source>
        <strain evidence="4 5">DSM 106739</strain>
    </source>
</reference>
<dbReference type="GO" id="GO:0016787">
    <property type="term" value="F:hydrolase activity"/>
    <property type="evidence" value="ECO:0007669"/>
    <property type="project" value="UniProtKB-KW"/>
</dbReference>
<dbReference type="AlphaFoldDB" id="A0A840BE98"/>
<dbReference type="PANTHER" id="PTHR43344">
    <property type="entry name" value="PHOSPHOSERINE PHOSPHATASE"/>
    <property type="match status" value="1"/>
</dbReference>
<evidence type="ECO:0000256" key="1">
    <source>
        <dbReference type="ARBA" id="ARBA00022723"/>
    </source>
</evidence>
<keyword evidence="2 4" id="KW-0378">Hydrolase</keyword>
<gene>
    <name evidence="4" type="ORF">GGR36_001169</name>
</gene>